<dbReference type="EMBL" id="ADBV01018696">
    <property type="protein sequence ID" value="EJW71399.1"/>
    <property type="molecule type" value="Genomic_DNA"/>
</dbReference>
<reference evidence="3" key="1">
    <citation type="submission" date="2012-08" db="EMBL/GenBank/DDBJ databases">
        <title>The Genome Sequence of Wuchereria bancrofti.</title>
        <authorList>
            <person name="Nutman T.B."/>
            <person name="Fink D.L."/>
            <person name="Russ C."/>
            <person name="Young S."/>
            <person name="Zeng Q."/>
            <person name="Koehrsen M."/>
            <person name="Alvarado L."/>
            <person name="Berlin A."/>
            <person name="Chapman S.B."/>
            <person name="Chen Z."/>
            <person name="Freedman E."/>
            <person name="Gellesch M."/>
            <person name="Goldberg J."/>
            <person name="Griggs A."/>
            <person name="Gujja S."/>
            <person name="Heilman E.R."/>
            <person name="Heiman D."/>
            <person name="Hepburn T."/>
            <person name="Howarth C."/>
            <person name="Jen D."/>
            <person name="Larson L."/>
            <person name="Lewis B."/>
            <person name="Mehta T."/>
            <person name="Park D."/>
            <person name="Pearson M."/>
            <person name="Roberts A."/>
            <person name="Saif S."/>
            <person name="Shea T."/>
            <person name="Shenoy N."/>
            <person name="Sisk P."/>
            <person name="Stolte C."/>
            <person name="Sykes S."/>
            <person name="Walk T."/>
            <person name="White J."/>
            <person name="Yandava C."/>
            <person name="Haas B."/>
            <person name="Henn M.R."/>
            <person name="Nusbaum C."/>
            <person name="Birren B."/>
        </authorList>
    </citation>
    <scope>NUCLEOTIDE SEQUENCE [LARGE SCALE GENOMIC DNA]</scope>
    <source>
        <strain evidence="3">NA</strain>
    </source>
</reference>
<name>J9E7Q0_WUCBA</name>
<accession>J9E7Q0</accession>
<protein>
    <submittedName>
        <fullName evidence="2">Uncharacterized protein</fullName>
    </submittedName>
</protein>
<evidence type="ECO:0000313" key="2">
    <source>
        <dbReference type="EMBL" id="EJW71399.1"/>
    </source>
</evidence>
<sequence>ASSIGATAQSICLLSTTLDSFTATKSTAQAMSPRGAASLSAAALAAAQVSATPIPAAHLLYQQFLSAGAVAAQSQLLQGTPTAVAVSQTAPSLPPTQILPQAAAAAAAAAANAVAVAVQQQQQQQSVPSQQQQTASAPQSQQQQQQNQAFVLANAAQALAINQLLLQQNPLQQQVSLLLISAQYVSCYYTEQLMYLLDVDLFLIAFLVGTACATDYFLVTRAKST</sequence>
<feature type="transmembrane region" description="Helical" evidence="1">
    <location>
        <begin position="193"/>
        <end position="219"/>
    </location>
</feature>
<proteinExistence type="predicted"/>
<dbReference type="Proteomes" id="UP000004810">
    <property type="component" value="Unassembled WGS sequence"/>
</dbReference>
<organism evidence="2 3">
    <name type="scientific">Wuchereria bancrofti</name>
    <dbReference type="NCBI Taxonomy" id="6293"/>
    <lineage>
        <taxon>Eukaryota</taxon>
        <taxon>Metazoa</taxon>
        <taxon>Ecdysozoa</taxon>
        <taxon>Nematoda</taxon>
        <taxon>Chromadorea</taxon>
        <taxon>Rhabditida</taxon>
        <taxon>Spirurina</taxon>
        <taxon>Spiruromorpha</taxon>
        <taxon>Filarioidea</taxon>
        <taxon>Onchocercidae</taxon>
        <taxon>Wuchereria</taxon>
    </lineage>
</organism>
<comment type="caution">
    <text evidence="2">The sequence shown here is derived from an EMBL/GenBank/DDBJ whole genome shotgun (WGS) entry which is preliminary data.</text>
</comment>
<dbReference type="AlphaFoldDB" id="J9E7Q0"/>
<evidence type="ECO:0000256" key="1">
    <source>
        <dbReference type="SAM" id="Phobius"/>
    </source>
</evidence>
<keyword evidence="1" id="KW-1133">Transmembrane helix</keyword>
<evidence type="ECO:0000313" key="3">
    <source>
        <dbReference type="Proteomes" id="UP000004810"/>
    </source>
</evidence>
<keyword evidence="1" id="KW-0812">Transmembrane</keyword>
<feature type="non-terminal residue" evidence="2">
    <location>
        <position position="1"/>
    </location>
</feature>
<keyword evidence="1" id="KW-0472">Membrane</keyword>
<gene>
    <name evidence="2" type="ORF">WUBG_17694</name>
</gene>